<proteinExistence type="predicted"/>
<name>A0A6J4PQ20_9ACTN</name>
<feature type="non-terminal residue" evidence="2">
    <location>
        <position position="1"/>
    </location>
</feature>
<evidence type="ECO:0000256" key="1">
    <source>
        <dbReference type="SAM" id="MobiDB-lite"/>
    </source>
</evidence>
<feature type="region of interest" description="Disordered" evidence="1">
    <location>
        <begin position="1"/>
        <end position="32"/>
    </location>
</feature>
<dbReference type="EMBL" id="CADCUY010000417">
    <property type="protein sequence ID" value="CAA9420905.1"/>
    <property type="molecule type" value="Genomic_DNA"/>
</dbReference>
<feature type="non-terminal residue" evidence="2">
    <location>
        <position position="106"/>
    </location>
</feature>
<sequence length="106" mass="11400">CRACSSRPRPRSPPPPSSGELPPSGASRPWPRCSRSPWCWPWAGPPCSRCPAPAARSAWWSAPAPVPPCWWGPRPTTPGCAGCRWPSRWPCWPPAPTSCCAATCAP</sequence>
<organism evidence="2">
    <name type="scientific">uncultured Quadrisphaera sp</name>
    <dbReference type="NCBI Taxonomy" id="904978"/>
    <lineage>
        <taxon>Bacteria</taxon>
        <taxon>Bacillati</taxon>
        <taxon>Actinomycetota</taxon>
        <taxon>Actinomycetes</taxon>
        <taxon>Kineosporiales</taxon>
        <taxon>Kineosporiaceae</taxon>
        <taxon>Quadrisphaera</taxon>
        <taxon>environmental samples</taxon>
    </lineage>
</organism>
<gene>
    <name evidence="2" type="ORF">AVDCRST_MAG35-1981</name>
</gene>
<accession>A0A6J4PQ20</accession>
<dbReference type="AlphaFoldDB" id="A0A6J4PQ20"/>
<evidence type="ECO:0000313" key="2">
    <source>
        <dbReference type="EMBL" id="CAA9420905.1"/>
    </source>
</evidence>
<protein>
    <submittedName>
        <fullName evidence="2">Uncharacterized protein</fullName>
    </submittedName>
</protein>
<reference evidence="2" key="1">
    <citation type="submission" date="2020-02" db="EMBL/GenBank/DDBJ databases">
        <authorList>
            <person name="Meier V. D."/>
        </authorList>
    </citation>
    <scope>NUCLEOTIDE SEQUENCE</scope>
    <source>
        <strain evidence="2">AVDCRST_MAG35</strain>
    </source>
</reference>